<name>A0A517QWG2_9PLAN</name>
<sequence length="161" mass="17603">MVVLVSDEIVVDDPWGEYVAELWEQTRDPVGPHRLLPVALSEHAFNLHAEVGAANFIRAASLPTEERNGFIADSVVHELCQLLLNRPRVDGEADPSKAERTPAVNVFLSHASVGGRGLVEGFHQHLVASCPLNAFIDVRTLRPAKISPYGSATESANRRYS</sequence>
<reference evidence="1 2" key="1">
    <citation type="submission" date="2019-02" db="EMBL/GenBank/DDBJ databases">
        <title>Deep-cultivation of Planctomycetes and their phenomic and genomic characterization uncovers novel biology.</title>
        <authorList>
            <person name="Wiegand S."/>
            <person name="Jogler M."/>
            <person name="Boedeker C."/>
            <person name="Pinto D."/>
            <person name="Vollmers J."/>
            <person name="Rivas-Marin E."/>
            <person name="Kohn T."/>
            <person name="Peeters S.H."/>
            <person name="Heuer A."/>
            <person name="Rast P."/>
            <person name="Oberbeckmann S."/>
            <person name="Bunk B."/>
            <person name="Jeske O."/>
            <person name="Meyerdierks A."/>
            <person name="Storesund J.E."/>
            <person name="Kallscheuer N."/>
            <person name="Luecker S."/>
            <person name="Lage O.M."/>
            <person name="Pohl T."/>
            <person name="Merkel B.J."/>
            <person name="Hornburger P."/>
            <person name="Mueller R.-W."/>
            <person name="Bruemmer F."/>
            <person name="Labrenz M."/>
            <person name="Spormann A.M."/>
            <person name="Op den Camp H."/>
            <person name="Overmann J."/>
            <person name="Amann R."/>
            <person name="Jetten M.S.M."/>
            <person name="Mascher T."/>
            <person name="Medema M.H."/>
            <person name="Devos D.P."/>
            <person name="Kaster A.-K."/>
            <person name="Ovreas L."/>
            <person name="Rohde M."/>
            <person name="Galperin M.Y."/>
            <person name="Jogler C."/>
        </authorList>
    </citation>
    <scope>NUCLEOTIDE SEQUENCE [LARGE SCALE GENOMIC DNA]</scope>
    <source>
        <strain evidence="1 2">Pan189</strain>
    </source>
</reference>
<dbReference type="KEGG" id="svp:Pan189_03260"/>
<evidence type="ECO:0000313" key="2">
    <source>
        <dbReference type="Proteomes" id="UP000317318"/>
    </source>
</evidence>
<accession>A0A517QWG2</accession>
<dbReference type="AlphaFoldDB" id="A0A517QWG2"/>
<evidence type="ECO:0000313" key="1">
    <source>
        <dbReference type="EMBL" id="QDT35971.1"/>
    </source>
</evidence>
<proteinExistence type="predicted"/>
<keyword evidence="2" id="KW-1185">Reference proteome</keyword>
<dbReference type="RefSeq" id="WP_145362222.1">
    <property type="nucleotide sequence ID" value="NZ_CP036268.1"/>
</dbReference>
<protein>
    <recommendedName>
        <fullName evidence="3">TIR domain-containing protein</fullName>
    </recommendedName>
</protein>
<organism evidence="1 2">
    <name type="scientific">Stratiformator vulcanicus</name>
    <dbReference type="NCBI Taxonomy" id="2527980"/>
    <lineage>
        <taxon>Bacteria</taxon>
        <taxon>Pseudomonadati</taxon>
        <taxon>Planctomycetota</taxon>
        <taxon>Planctomycetia</taxon>
        <taxon>Planctomycetales</taxon>
        <taxon>Planctomycetaceae</taxon>
        <taxon>Stratiformator</taxon>
    </lineage>
</organism>
<evidence type="ECO:0008006" key="3">
    <source>
        <dbReference type="Google" id="ProtNLM"/>
    </source>
</evidence>
<dbReference type="EMBL" id="CP036268">
    <property type="protein sequence ID" value="QDT35971.1"/>
    <property type="molecule type" value="Genomic_DNA"/>
</dbReference>
<gene>
    <name evidence="1" type="ORF">Pan189_03260</name>
</gene>
<dbReference type="Proteomes" id="UP000317318">
    <property type="component" value="Chromosome"/>
</dbReference>